<accession>A0A329VE36</accession>
<evidence type="ECO:0000313" key="3">
    <source>
        <dbReference type="EMBL" id="RAW89293.1"/>
    </source>
</evidence>
<dbReference type="Proteomes" id="UP000250870">
    <property type="component" value="Unassembled WGS sequence"/>
</dbReference>
<proteinExistence type="inferred from homology"/>
<dbReference type="InterPro" id="IPR036291">
    <property type="entry name" value="NAD(P)-bd_dom_sf"/>
</dbReference>
<comment type="caution">
    <text evidence="3">The sequence shown here is derived from an EMBL/GenBank/DDBJ whole genome shotgun (WGS) entry which is preliminary data.</text>
</comment>
<reference evidence="3 4" key="1">
    <citation type="journal article" date="2018" name="Int. J. Syst. Evol. Microbiol.">
        <title>Whole-genome-based revisit of Photorhabdus phylogeny: proposal for the elevation of most Photorhabdus subspecies to the species level and description of one novel species Photorhabdus bodei sp. nov., and one novel subspecies Photorhabdus laumondii subsp. clarkei subsp. nov.</title>
        <authorList>
            <person name="Machado R.A.R."/>
            <person name="Wuthrich D."/>
            <person name="Kuhnert P."/>
            <person name="Arce C.C.M."/>
            <person name="Thonen L."/>
            <person name="Ruiz C."/>
            <person name="Zhang X."/>
            <person name="Robert C.A.M."/>
            <person name="Karimi J."/>
            <person name="Kamali S."/>
            <person name="Ma J."/>
            <person name="Bruggmann R."/>
            <person name="Erb M."/>
        </authorList>
    </citation>
    <scope>NUCLEOTIDE SEQUENCE [LARGE SCALE GENOMIC DNA]</scope>
    <source>
        <strain evidence="3 4">BOJ-47</strain>
    </source>
</reference>
<dbReference type="EMBL" id="NSCI01000020">
    <property type="protein sequence ID" value="RAW89293.1"/>
    <property type="molecule type" value="Genomic_DNA"/>
</dbReference>
<dbReference type="PRINTS" id="PR00080">
    <property type="entry name" value="SDRFAMILY"/>
</dbReference>
<dbReference type="PANTHER" id="PTHR43639">
    <property type="entry name" value="OXIDOREDUCTASE, SHORT-CHAIN DEHYDROGENASE/REDUCTASE FAMILY (AFU_ORTHOLOGUE AFUA_5G02870)"/>
    <property type="match status" value="1"/>
</dbReference>
<evidence type="ECO:0000256" key="2">
    <source>
        <dbReference type="ARBA" id="ARBA00023002"/>
    </source>
</evidence>
<sequence length="248" mass="25506">MSGLFGKVALVTGGSRGIGAGIARRLALDGAHVVITFANNTIAAKSVLDDIQKCGSLGEAIQADAVNAAAIASVIDQVIRQFGRLDILVNNVGYMDSSFSPLPDIPLDTVDQTILVNIRAAFLFAQSASSYLGEGGRIINIGSCIASRVPGAGFTLYAMSKSAMTGLTKGLARDLGGKGVTVNQISPGPIDTDMNPVNGPNADFWRRLTVPGRYGSTTDIAAVVSFLASKEADFVTGADIAVDGGTNI</sequence>
<dbReference type="PANTHER" id="PTHR43639:SF1">
    <property type="entry name" value="SHORT-CHAIN DEHYDROGENASE_REDUCTASE FAMILY PROTEIN"/>
    <property type="match status" value="1"/>
</dbReference>
<organism evidence="3 4">
    <name type="scientific">Photorhabdus laumondii subsp. clarkei</name>
    <dbReference type="NCBI Taxonomy" id="2029685"/>
    <lineage>
        <taxon>Bacteria</taxon>
        <taxon>Pseudomonadati</taxon>
        <taxon>Pseudomonadota</taxon>
        <taxon>Gammaproteobacteria</taxon>
        <taxon>Enterobacterales</taxon>
        <taxon>Morganellaceae</taxon>
        <taxon>Photorhabdus</taxon>
    </lineage>
</organism>
<dbReference type="InterPro" id="IPR002347">
    <property type="entry name" value="SDR_fam"/>
</dbReference>
<dbReference type="Gene3D" id="3.40.50.720">
    <property type="entry name" value="NAD(P)-binding Rossmann-like Domain"/>
    <property type="match status" value="1"/>
</dbReference>
<evidence type="ECO:0000256" key="1">
    <source>
        <dbReference type="ARBA" id="ARBA00006484"/>
    </source>
</evidence>
<keyword evidence="2" id="KW-0560">Oxidoreductase</keyword>
<protein>
    <submittedName>
        <fullName evidence="3">Oxidoreductase</fullName>
    </submittedName>
</protein>
<dbReference type="SUPFAM" id="SSF51735">
    <property type="entry name" value="NAD(P)-binding Rossmann-fold domains"/>
    <property type="match status" value="1"/>
</dbReference>
<name>A0A329VE36_9GAMM</name>
<dbReference type="PRINTS" id="PR00081">
    <property type="entry name" value="GDHRDH"/>
</dbReference>
<dbReference type="FunFam" id="3.40.50.720:FF:000084">
    <property type="entry name" value="Short-chain dehydrogenase reductase"/>
    <property type="match status" value="1"/>
</dbReference>
<dbReference type="AlphaFoldDB" id="A0A329VE36"/>
<dbReference type="GO" id="GO:0016491">
    <property type="term" value="F:oxidoreductase activity"/>
    <property type="evidence" value="ECO:0007669"/>
    <property type="project" value="UniProtKB-KW"/>
</dbReference>
<evidence type="ECO:0000313" key="4">
    <source>
        <dbReference type="Proteomes" id="UP000250870"/>
    </source>
</evidence>
<dbReference type="Pfam" id="PF13561">
    <property type="entry name" value="adh_short_C2"/>
    <property type="match status" value="1"/>
</dbReference>
<dbReference type="RefSeq" id="WP_113026224.1">
    <property type="nucleotide sequence ID" value="NZ_CAWNWQ010000020.1"/>
</dbReference>
<comment type="similarity">
    <text evidence="1">Belongs to the short-chain dehydrogenases/reductases (SDR) family.</text>
</comment>
<gene>
    <name evidence="3" type="ORF">CKY01_14695</name>
</gene>